<comment type="function">
    <text evidence="1">Involved in the transposition of the insertion sequence.</text>
</comment>
<dbReference type="InterPro" id="IPR012337">
    <property type="entry name" value="RNaseH-like_sf"/>
</dbReference>
<feature type="domain" description="Integrase catalytic" evidence="2">
    <location>
        <begin position="108"/>
        <end position="270"/>
    </location>
</feature>
<reference evidence="3" key="1">
    <citation type="submission" date="2022-05" db="EMBL/GenBank/DDBJ databases">
        <title>Draft genome sequence of Clostridium tertium strain CP3 isolated from Peru.</title>
        <authorList>
            <person name="Hurtado R."/>
            <person name="Lima L."/>
            <person name="Sousa T."/>
            <person name="Jaiswal A.K."/>
            <person name="Tiwari S."/>
            <person name="Maturrano L."/>
            <person name="Brenig B."/>
            <person name="Azevedo V."/>
        </authorList>
    </citation>
    <scope>NUCLEOTIDE SEQUENCE</scope>
    <source>
        <strain evidence="3">CP3</strain>
    </source>
</reference>
<dbReference type="GO" id="GO:0003676">
    <property type="term" value="F:nucleic acid binding"/>
    <property type="evidence" value="ECO:0007669"/>
    <property type="project" value="InterPro"/>
</dbReference>
<evidence type="ECO:0000256" key="1">
    <source>
        <dbReference type="ARBA" id="ARBA00002286"/>
    </source>
</evidence>
<dbReference type="Pfam" id="PF13333">
    <property type="entry name" value="rve_2"/>
    <property type="match status" value="1"/>
</dbReference>
<protein>
    <submittedName>
        <fullName evidence="3">IS3 family transposase</fullName>
    </submittedName>
</protein>
<dbReference type="PROSITE" id="PS50994">
    <property type="entry name" value="INTEGRASE"/>
    <property type="match status" value="1"/>
</dbReference>
<dbReference type="PANTHER" id="PTHR46889">
    <property type="entry name" value="TRANSPOSASE INSF FOR INSERTION SEQUENCE IS3B-RELATED"/>
    <property type="match status" value="1"/>
</dbReference>
<dbReference type="AlphaFoldDB" id="A0A9X4B129"/>
<name>A0A9X4B129_9CLOT</name>
<gene>
    <name evidence="3" type="ORF">NE398_15330</name>
</gene>
<dbReference type="SUPFAM" id="SSF53098">
    <property type="entry name" value="Ribonuclease H-like"/>
    <property type="match status" value="1"/>
</dbReference>
<evidence type="ECO:0000313" key="4">
    <source>
        <dbReference type="Proteomes" id="UP001141183"/>
    </source>
</evidence>
<dbReference type="InterPro" id="IPR048020">
    <property type="entry name" value="Transpos_IS3"/>
</dbReference>
<dbReference type="Pfam" id="PF13276">
    <property type="entry name" value="HTH_21"/>
    <property type="match status" value="1"/>
</dbReference>
<comment type="caution">
    <text evidence="3">The sequence shown here is derived from an EMBL/GenBank/DDBJ whole genome shotgun (WGS) entry which is preliminary data.</text>
</comment>
<keyword evidence="4" id="KW-1185">Reference proteome</keyword>
<sequence length="272" mass="31856">MSELCKCAKVRRASYYKWLNRSATERDKENKVILDEIIKLYSEVKGIYGYRRITLNINRILNSTYNHKRIYRLMKSVKLTAVIRRRRKRYIQSTPQITAENILNRKFVADNPNEKWLTDVTEFKMTNGSKAYLSAILDLGDNSIISYVLGKSNNNKLVFDTLDKAIEANPTATPLFHSDRGFQYTCKTFKMKLNKINAVQSMSRVGRCIDNGPMEAFWGTLKSEMYYLRKFSTFEELEQAIDEYIKFYNIKRLQKKLKGMAPIEYRSHTLAA</sequence>
<proteinExistence type="predicted"/>
<dbReference type="Pfam" id="PF00665">
    <property type="entry name" value="rve"/>
    <property type="match status" value="1"/>
</dbReference>
<dbReference type="Gene3D" id="3.30.420.10">
    <property type="entry name" value="Ribonuclease H-like superfamily/Ribonuclease H"/>
    <property type="match status" value="1"/>
</dbReference>
<dbReference type="PANTHER" id="PTHR46889:SF4">
    <property type="entry name" value="TRANSPOSASE INSO FOR INSERTION SEQUENCE ELEMENT IS911B-RELATED"/>
    <property type="match status" value="1"/>
</dbReference>
<dbReference type="Proteomes" id="UP001141183">
    <property type="component" value="Unassembled WGS sequence"/>
</dbReference>
<organism evidence="3 4">
    <name type="scientific">Clostridium tertium</name>
    <dbReference type="NCBI Taxonomy" id="1559"/>
    <lineage>
        <taxon>Bacteria</taxon>
        <taxon>Bacillati</taxon>
        <taxon>Bacillota</taxon>
        <taxon>Clostridia</taxon>
        <taxon>Eubacteriales</taxon>
        <taxon>Clostridiaceae</taxon>
        <taxon>Clostridium</taxon>
    </lineage>
</organism>
<dbReference type="EMBL" id="JAMRYU010000016">
    <property type="protein sequence ID" value="MDC4241509.1"/>
    <property type="molecule type" value="Genomic_DNA"/>
</dbReference>
<dbReference type="InterPro" id="IPR001584">
    <property type="entry name" value="Integrase_cat-core"/>
</dbReference>
<dbReference type="InterPro" id="IPR050900">
    <property type="entry name" value="Transposase_IS3/IS150/IS904"/>
</dbReference>
<evidence type="ECO:0000259" key="2">
    <source>
        <dbReference type="PROSITE" id="PS50994"/>
    </source>
</evidence>
<dbReference type="NCBIfam" id="NF033516">
    <property type="entry name" value="transpos_IS3"/>
    <property type="match status" value="1"/>
</dbReference>
<dbReference type="GO" id="GO:0015074">
    <property type="term" value="P:DNA integration"/>
    <property type="evidence" value="ECO:0007669"/>
    <property type="project" value="InterPro"/>
</dbReference>
<dbReference type="InterPro" id="IPR025948">
    <property type="entry name" value="HTH-like_dom"/>
</dbReference>
<evidence type="ECO:0000313" key="3">
    <source>
        <dbReference type="EMBL" id="MDC4241509.1"/>
    </source>
</evidence>
<dbReference type="InterPro" id="IPR036397">
    <property type="entry name" value="RNaseH_sf"/>
</dbReference>
<accession>A0A9X4B129</accession>